<name>A0A6H5GQD5_9HEMI</name>
<sequence>MKPMPSRFETSKSARTKFSRESMEQLVLCKRTCDIKLLEGWDACNCPNLYKSKLFVARSEPKDILVDDPLASKEFLKYQADWERVMDMEAKEFKETCDIPGSRNATQQQLAVKVSEPMEIDSPSNGTNASKNETALSATVHLPVAQPQQPTTYIVTTPRPMATQFIPAPLVVTQISSPGVAQIVVSQPVVTQPVVSTPMNPIWVLPNVESSVNSKEPAKPLVSANSSAQAKEEKPVRRLLPC</sequence>
<evidence type="ECO:0000256" key="1">
    <source>
        <dbReference type="SAM" id="MobiDB-lite"/>
    </source>
</evidence>
<evidence type="ECO:0000313" key="2">
    <source>
        <dbReference type="EMBL" id="CAB0005225.1"/>
    </source>
</evidence>
<evidence type="ECO:0000313" key="3">
    <source>
        <dbReference type="Proteomes" id="UP000479000"/>
    </source>
</evidence>
<keyword evidence="3" id="KW-1185">Reference proteome</keyword>
<organism evidence="2 3">
    <name type="scientific">Nesidiocoris tenuis</name>
    <dbReference type="NCBI Taxonomy" id="355587"/>
    <lineage>
        <taxon>Eukaryota</taxon>
        <taxon>Metazoa</taxon>
        <taxon>Ecdysozoa</taxon>
        <taxon>Arthropoda</taxon>
        <taxon>Hexapoda</taxon>
        <taxon>Insecta</taxon>
        <taxon>Pterygota</taxon>
        <taxon>Neoptera</taxon>
        <taxon>Paraneoptera</taxon>
        <taxon>Hemiptera</taxon>
        <taxon>Heteroptera</taxon>
        <taxon>Panheteroptera</taxon>
        <taxon>Cimicomorpha</taxon>
        <taxon>Miridae</taxon>
        <taxon>Dicyphina</taxon>
        <taxon>Nesidiocoris</taxon>
    </lineage>
</organism>
<reference evidence="2 3" key="1">
    <citation type="submission" date="2020-02" db="EMBL/GenBank/DDBJ databases">
        <authorList>
            <person name="Ferguson B K."/>
        </authorList>
    </citation>
    <scope>NUCLEOTIDE SEQUENCE [LARGE SCALE GENOMIC DNA]</scope>
</reference>
<dbReference type="EMBL" id="CADCXU010016016">
    <property type="protein sequence ID" value="CAB0005225.1"/>
    <property type="molecule type" value="Genomic_DNA"/>
</dbReference>
<dbReference type="Proteomes" id="UP000479000">
    <property type="component" value="Unassembled WGS sequence"/>
</dbReference>
<proteinExistence type="predicted"/>
<gene>
    <name evidence="2" type="ORF">NTEN_LOCUS10702</name>
</gene>
<dbReference type="AlphaFoldDB" id="A0A6H5GQD5"/>
<accession>A0A6H5GQD5</accession>
<protein>
    <submittedName>
        <fullName evidence="2">Uncharacterized protein</fullName>
    </submittedName>
</protein>
<feature type="region of interest" description="Disordered" evidence="1">
    <location>
        <begin position="213"/>
        <end position="242"/>
    </location>
</feature>